<dbReference type="RefSeq" id="WP_022938207.1">
    <property type="nucleotide sequence ID" value="NZ_CABKRQ010000005.1"/>
</dbReference>
<dbReference type="Gene3D" id="3.40.50.620">
    <property type="entry name" value="HUPs"/>
    <property type="match status" value="1"/>
</dbReference>
<dbReference type="OrthoDB" id="9782395at2"/>
<protein>
    <submittedName>
        <fullName evidence="2">DUF218 domain-containing protein</fullName>
    </submittedName>
</protein>
<dbReference type="Proteomes" id="UP000247612">
    <property type="component" value="Unassembled WGS sequence"/>
</dbReference>
<comment type="caution">
    <text evidence="2">The sequence shown here is derived from an EMBL/GenBank/DDBJ whole genome shotgun (WGS) entry which is preliminary data.</text>
</comment>
<organism evidence="2 3">
    <name type="scientific">Dielma fastidiosa</name>
    <dbReference type="NCBI Taxonomy" id="1034346"/>
    <lineage>
        <taxon>Bacteria</taxon>
        <taxon>Bacillati</taxon>
        <taxon>Bacillota</taxon>
        <taxon>Erysipelotrichia</taxon>
        <taxon>Erysipelotrichales</taxon>
        <taxon>Erysipelotrichaceae</taxon>
        <taxon>Dielma</taxon>
    </lineage>
</organism>
<evidence type="ECO:0000259" key="1">
    <source>
        <dbReference type="Pfam" id="PF02698"/>
    </source>
</evidence>
<keyword evidence="3" id="KW-1185">Reference proteome</keyword>
<dbReference type="EMBL" id="QJKH01000019">
    <property type="protein sequence ID" value="PXX75201.1"/>
    <property type="molecule type" value="Genomic_DNA"/>
</dbReference>
<dbReference type="GO" id="GO:0005886">
    <property type="term" value="C:plasma membrane"/>
    <property type="evidence" value="ECO:0007669"/>
    <property type="project" value="TreeGrafter"/>
</dbReference>
<sequence length="189" mass="21983">MIYLILLMLVLLPIFIYFPKPKQNMDHADCILVLGCPTHEDGSLCQTQIRRCKKAIDLWSKQKAPLIMISGGKAHNAICEAEAMAKYIHQSDPQIPILMETRAMNTYDNFKYSKQLCDQHQIHSIIVVTSTSHCRRSAYFARKFFDEFAMIGDDEPFSLKKRTREFFAKYNTLYCEIKIKLKKNRGSQH</sequence>
<dbReference type="AlphaFoldDB" id="A0A318KK72"/>
<dbReference type="InterPro" id="IPR003848">
    <property type="entry name" value="DUF218"/>
</dbReference>
<dbReference type="CDD" id="cd06259">
    <property type="entry name" value="YdcF-like"/>
    <property type="match status" value="1"/>
</dbReference>
<evidence type="ECO:0000313" key="2">
    <source>
        <dbReference type="EMBL" id="PXX75201.1"/>
    </source>
</evidence>
<name>A0A318KK72_9FIRM</name>
<evidence type="ECO:0000313" key="3">
    <source>
        <dbReference type="Proteomes" id="UP000247612"/>
    </source>
</evidence>
<gene>
    <name evidence="2" type="ORF">DES51_11917</name>
</gene>
<feature type="domain" description="DUF218" evidence="1">
    <location>
        <begin position="29"/>
        <end position="144"/>
    </location>
</feature>
<proteinExistence type="predicted"/>
<dbReference type="PANTHER" id="PTHR30336">
    <property type="entry name" value="INNER MEMBRANE PROTEIN, PROBABLE PERMEASE"/>
    <property type="match status" value="1"/>
</dbReference>
<accession>A0A318KK72</accession>
<reference evidence="2 3" key="1">
    <citation type="submission" date="2018-05" db="EMBL/GenBank/DDBJ databases">
        <title>Genomic Encyclopedia of Type Strains, Phase IV (KMG-IV): sequencing the most valuable type-strain genomes for metagenomic binning, comparative biology and taxonomic classification.</title>
        <authorList>
            <person name="Goeker M."/>
        </authorList>
    </citation>
    <scope>NUCLEOTIDE SEQUENCE [LARGE SCALE GENOMIC DNA]</scope>
    <source>
        <strain evidence="2 3">JC118</strain>
    </source>
</reference>
<dbReference type="Pfam" id="PF02698">
    <property type="entry name" value="DUF218"/>
    <property type="match status" value="1"/>
</dbReference>
<dbReference type="InterPro" id="IPR014729">
    <property type="entry name" value="Rossmann-like_a/b/a_fold"/>
</dbReference>
<dbReference type="PANTHER" id="PTHR30336:SF20">
    <property type="entry name" value="DUF218 DOMAIN-CONTAINING PROTEIN"/>
    <property type="match status" value="1"/>
</dbReference>
<dbReference type="InterPro" id="IPR051599">
    <property type="entry name" value="Cell_Envelope_Assoc"/>
</dbReference>
<dbReference type="STRING" id="1034346.GCA_000313565_01902"/>